<keyword evidence="6" id="KW-0812">Transmembrane</keyword>
<dbReference type="InterPro" id="IPR003594">
    <property type="entry name" value="HATPase_dom"/>
</dbReference>
<dbReference type="GO" id="GO:0016301">
    <property type="term" value="F:kinase activity"/>
    <property type="evidence" value="ECO:0007669"/>
    <property type="project" value="UniProtKB-KW"/>
</dbReference>
<evidence type="ECO:0000256" key="5">
    <source>
        <dbReference type="ARBA" id="ARBA00022777"/>
    </source>
</evidence>
<reference evidence="8 9" key="1">
    <citation type="submission" date="2020-10" db="EMBL/GenBank/DDBJ databases">
        <title>Draft genome of Ramlibacter aquaticus LMG 30558.</title>
        <authorList>
            <person name="Props R."/>
        </authorList>
    </citation>
    <scope>NUCLEOTIDE SEQUENCE [LARGE SCALE GENOMIC DNA]</scope>
    <source>
        <strain evidence="8 9">LMG 30558</strain>
    </source>
</reference>
<dbReference type="InterPro" id="IPR003661">
    <property type="entry name" value="HisK_dim/P_dom"/>
</dbReference>
<dbReference type="InterPro" id="IPR036097">
    <property type="entry name" value="HisK_dim/P_sf"/>
</dbReference>
<evidence type="ECO:0000313" key="9">
    <source>
        <dbReference type="Proteomes" id="UP000715965"/>
    </source>
</evidence>
<proteinExistence type="predicted"/>
<protein>
    <recommendedName>
        <fullName evidence="2">histidine kinase</fullName>
        <ecNumber evidence="2">2.7.13.3</ecNumber>
    </recommendedName>
</protein>
<dbReference type="SUPFAM" id="SSF55874">
    <property type="entry name" value="ATPase domain of HSP90 chaperone/DNA topoisomerase II/histidine kinase"/>
    <property type="match status" value="1"/>
</dbReference>
<dbReference type="Gene3D" id="3.30.565.10">
    <property type="entry name" value="Histidine kinase-like ATPase, C-terminal domain"/>
    <property type="match status" value="1"/>
</dbReference>
<dbReference type="InterPro" id="IPR005467">
    <property type="entry name" value="His_kinase_dom"/>
</dbReference>
<dbReference type="PANTHER" id="PTHR43047">
    <property type="entry name" value="TWO-COMPONENT HISTIDINE PROTEIN KINASE"/>
    <property type="match status" value="1"/>
</dbReference>
<dbReference type="CDD" id="cd00082">
    <property type="entry name" value="HisKA"/>
    <property type="match status" value="1"/>
</dbReference>
<feature type="transmembrane region" description="Helical" evidence="6">
    <location>
        <begin position="180"/>
        <end position="197"/>
    </location>
</feature>
<keyword evidence="5 8" id="KW-0418">Kinase</keyword>
<keyword evidence="6" id="KW-1133">Transmembrane helix</keyword>
<evidence type="ECO:0000256" key="4">
    <source>
        <dbReference type="ARBA" id="ARBA00022679"/>
    </source>
</evidence>
<dbReference type="PRINTS" id="PR00344">
    <property type="entry name" value="BCTRLSENSOR"/>
</dbReference>
<dbReference type="PANTHER" id="PTHR43047:SF9">
    <property type="entry name" value="HISTIDINE KINASE"/>
    <property type="match status" value="1"/>
</dbReference>
<evidence type="ECO:0000259" key="7">
    <source>
        <dbReference type="PROSITE" id="PS50109"/>
    </source>
</evidence>
<feature type="domain" description="Histidine kinase" evidence="7">
    <location>
        <begin position="241"/>
        <end position="451"/>
    </location>
</feature>
<dbReference type="PROSITE" id="PS50109">
    <property type="entry name" value="HIS_KIN"/>
    <property type="match status" value="1"/>
</dbReference>
<comment type="caution">
    <text evidence="8">The sequence shown here is derived from an EMBL/GenBank/DDBJ whole genome shotgun (WGS) entry which is preliminary data.</text>
</comment>
<organism evidence="8 9">
    <name type="scientific">Ramlibacter aquaticus</name>
    <dbReference type="NCBI Taxonomy" id="2780094"/>
    <lineage>
        <taxon>Bacteria</taxon>
        <taxon>Pseudomonadati</taxon>
        <taxon>Pseudomonadota</taxon>
        <taxon>Betaproteobacteria</taxon>
        <taxon>Burkholderiales</taxon>
        <taxon>Comamonadaceae</taxon>
        <taxon>Ramlibacter</taxon>
    </lineage>
</organism>
<keyword evidence="9" id="KW-1185">Reference proteome</keyword>
<accession>A0ABR9SC14</accession>
<dbReference type="Pfam" id="PF02518">
    <property type="entry name" value="HATPase_c"/>
    <property type="match status" value="1"/>
</dbReference>
<keyword evidence="4" id="KW-0808">Transferase</keyword>
<gene>
    <name evidence="8" type="ORF">IM725_04765</name>
</gene>
<dbReference type="EC" id="2.7.13.3" evidence="2"/>
<dbReference type="Proteomes" id="UP000715965">
    <property type="component" value="Unassembled WGS sequence"/>
</dbReference>
<dbReference type="SMART" id="SM00387">
    <property type="entry name" value="HATPase_c"/>
    <property type="match status" value="1"/>
</dbReference>
<name>A0ABR9SC14_9BURK</name>
<feature type="transmembrane region" description="Helical" evidence="6">
    <location>
        <begin position="122"/>
        <end position="144"/>
    </location>
</feature>
<sequence length="474" mass="52193">MSSVASAPAAATGESEWVESRLVASLMRTTYTSQLMGIAVIPILFGVLADDAPLRWLVAWVLAATAAAAVRGWVLHRFATTVVHETAAAQLAFFRRWRISFPAVALVWGLTMPLFFDDAPLGDQFVCWLMVAGMAMFATITMAAELTTLRLFLDTLMLSSLAHILWHIGFERPLHGPYQYWVALLLVLFWAVLREAGRRLHVTLRRNFELQYRNAQLIESLTRQTQAALDAVAIKNRFLASAAHDIRQPVHALSLYADWLGSEPELVREIAPRIVESTKAVNALFDSLFDLARLESGQVHLRVGPVDLAQLARELELQHGPLAAARGLRLRVHAAPAIAHSDVMMLRRIAGNLLSNAIKYTARGGVLLSLRLRRGVPVLEVWDTGPGIPPGQEQEVFREFVKLPGHGGTEDGFGLGLYIVSRLAHVLGHPLTLRSRVGRGTLVRLVLEPTDAEAAARRAALAVSQLTSMPWVRA</sequence>
<dbReference type="SMART" id="SM00388">
    <property type="entry name" value="HisKA"/>
    <property type="match status" value="1"/>
</dbReference>
<evidence type="ECO:0000256" key="3">
    <source>
        <dbReference type="ARBA" id="ARBA00022553"/>
    </source>
</evidence>
<dbReference type="InterPro" id="IPR036890">
    <property type="entry name" value="HATPase_C_sf"/>
</dbReference>
<dbReference type="Gene3D" id="1.10.287.130">
    <property type="match status" value="1"/>
</dbReference>
<evidence type="ECO:0000313" key="8">
    <source>
        <dbReference type="EMBL" id="MBE7939885.1"/>
    </source>
</evidence>
<keyword evidence="6" id="KW-0472">Membrane</keyword>
<dbReference type="SUPFAM" id="SSF47384">
    <property type="entry name" value="Homodimeric domain of signal transducing histidine kinase"/>
    <property type="match status" value="1"/>
</dbReference>
<evidence type="ECO:0000256" key="6">
    <source>
        <dbReference type="SAM" id="Phobius"/>
    </source>
</evidence>
<feature type="transmembrane region" description="Helical" evidence="6">
    <location>
        <begin position="97"/>
        <end position="116"/>
    </location>
</feature>
<feature type="transmembrane region" description="Helical" evidence="6">
    <location>
        <begin position="31"/>
        <end position="49"/>
    </location>
</feature>
<dbReference type="RefSeq" id="WP_193779430.1">
    <property type="nucleotide sequence ID" value="NZ_JADDOJ010000012.1"/>
</dbReference>
<evidence type="ECO:0000256" key="2">
    <source>
        <dbReference type="ARBA" id="ARBA00012438"/>
    </source>
</evidence>
<evidence type="ECO:0000256" key="1">
    <source>
        <dbReference type="ARBA" id="ARBA00000085"/>
    </source>
</evidence>
<dbReference type="InterPro" id="IPR004358">
    <property type="entry name" value="Sig_transdc_His_kin-like_C"/>
</dbReference>
<comment type="catalytic activity">
    <reaction evidence="1">
        <text>ATP + protein L-histidine = ADP + protein N-phospho-L-histidine.</text>
        <dbReference type="EC" id="2.7.13.3"/>
    </reaction>
</comment>
<keyword evidence="3" id="KW-0597">Phosphoprotein</keyword>
<feature type="transmembrane region" description="Helical" evidence="6">
    <location>
        <begin position="55"/>
        <end position="76"/>
    </location>
</feature>
<dbReference type="Pfam" id="PF00512">
    <property type="entry name" value="HisKA"/>
    <property type="match status" value="1"/>
</dbReference>
<dbReference type="EMBL" id="JADDOJ010000012">
    <property type="protein sequence ID" value="MBE7939885.1"/>
    <property type="molecule type" value="Genomic_DNA"/>
</dbReference>